<gene>
    <name evidence="2" type="ORF">K4A83_20340</name>
</gene>
<dbReference type="EMBL" id="JAIHOM010000152">
    <property type="protein sequence ID" value="MCW6038602.1"/>
    <property type="molecule type" value="Genomic_DNA"/>
</dbReference>
<keyword evidence="3" id="KW-1185">Reference proteome</keyword>
<evidence type="ECO:0000259" key="1">
    <source>
        <dbReference type="Pfam" id="PF13391"/>
    </source>
</evidence>
<proteinExistence type="predicted"/>
<dbReference type="Pfam" id="PF13391">
    <property type="entry name" value="HNH_2"/>
    <property type="match status" value="1"/>
</dbReference>
<protein>
    <submittedName>
        <fullName evidence="2">HNH endonuclease</fullName>
    </submittedName>
</protein>
<keyword evidence="2" id="KW-0255">Endonuclease</keyword>
<name>A0ABT3LAQ9_9CYAN</name>
<dbReference type="InterPro" id="IPR003615">
    <property type="entry name" value="HNH_nuc"/>
</dbReference>
<keyword evidence="2" id="KW-0540">Nuclease</keyword>
<accession>A0ABT3LAQ9</accession>
<reference evidence="2 3" key="1">
    <citation type="submission" date="2021-08" db="EMBL/GenBank/DDBJ databases">
        <title>Draft genome sequence of Spirulina subsalsa with high tolerance to salinity and hype-accumulation of phycocyanin.</title>
        <authorList>
            <person name="Pei H."/>
            <person name="Jiang L."/>
        </authorList>
    </citation>
    <scope>NUCLEOTIDE SEQUENCE [LARGE SCALE GENOMIC DNA]</scope>
    <source>
        <strain evidence="2 3">FACHB-351</strain>
    </source>
</reference>
<organism evidence="2 3">
    <name type="scientific">Spirulina subsalsa FACHB-351</name>
    <dbReference type="NCBI Taxonomy" id="234711"/>
    <lineage>
        <taxon>Bacteria</taxon>
        <taxon>Bacillati</taxon>
        <taxon>Cyanobacteriota</taxon>
        <taxon>Cyanophyceae</taxon>
        <taxon>Spirulinales</taxon>
        <taxon>Spirulinaceae</taxon>
        <taxon>Spirulina</taxon>
    </lineage>
</organism>
<comment type="caution">
    <text evidence="2">The sequence shown here is derived from an EMBL/GenBank/DDBJ whole genome shotgun (WGS) entry which is preliminary data.</text>
</comment>
<evidence type="ECO:0000313" key="3">
    <source>
        <dbReference type="Proteomes" id="UP001526426"/>
    </source>
</evidence>
<evidence type="ECO:0000313" key="2">
    <source>
        <dbReference type="EMBL" id="MCW6038602.1"/>
    </source>
</evidence>
<feature type="domain" description="HNH nuclease" evidence="1">
    <location>
        <begin position="153"/>
        <end position="204"/>
    </location>
</feature>
<keyword evidence="2" id="KW-0378">Hydrolase</keyword>
<sequence>MSTGRRWTRDEQLIVLNLYCKLPFGQLHQRNPRIIEVADKLARTPASIAMKLVNFASLDPKLQARGVQGLKNVSRADQALWQELETNWDEVLLESETQINALLNPSPPQQEESGLAIVSPTFNIATEVTRQVKQRIRQNLFREMVLSAYNHQCCLTGNPVPELLIASHILPWSQFPEQRMNPHNGLCLARTQDAAFDRGLISFDENYGLLISSRLRNFLPHKTLQDNFLDYQNKPLQLPHKFLPSSEFLQYHRTHIYQN</sequence>
<dbReference type="GO" id="GO:0004519">
    <property type="term" value="F:endonuclease activity"/>
    <property type="evidence" value="ECO:0007669"/>
    <property type="project" value="UniProtKB-KW"/>
</dbReference>
<dbReference type="RefSeq" id="WP_265266521.1">
    <property type="nucleotide sequence ID" value="NZ_JAIHOM010000152.1"/>
</dbReference>
<dbReference type="Proteomes" id="UP001526426">
    <property type="component" value="Unassembled WGS sequence"/>
</dbReference>